<dbReference type="PANTHER" id="PTHR31194">
    <property type="entry name" value="SHN SHINE , DNA BINDING / TRANSCRIPTION FACTOR"/>
    <property type="match status" value="1"/>
</dbReference>
<keyword evidence="3" id="KW-0805">Transcription regulation</keyword>
<dbReference type="Gene3D" id="3.30.730.10">
    <property type="entry name" value="AP2/ERF domain"/>
    <property type="match status" value="1"/>
</dbReference>
<organism evidence="11">
    <name type="scientific">Carica papaya</name>
    <name type="common">Papaya</name>
    <dbReference type="NCBI Taxonomy" id="3649"/>
    <lineage>
        <taxon>Eukaryota</taxon>
        <taxon>Viridiplantae</taxon>
        <taxon>Streptophyta</taxon>
        <taxon>Embryophyta</taxon>
        <taxon>Tracheophyta</taxon>
        <taxon>Spermatophyta</taxon>
        <taxon>Magnoliopsida</taxon>
        <taxon>eudicotyledons</taxon>
        <taxon>Gunneridae</taxon>
        <taxon>Pentapetalae</taxon>
        <taxon>rosids</taxon>
        <taxon>malvids</taxon>
        <taxon>Brassicales</taxon>
        <taxon>Caricaceae</taxon>
        <taxon>Carica</taxon>
    </lineage>
</organism>
<dbReference type="GO" id="GO:0009873">
    <property type="term" value="P:ethylene-activated signaling pathway"/>
    <property type="evidence" value="ECO:0007669"/>
    <property type="project" value="UniProtKB-KW"/>
</dbReference>
<dbReference type="InterPro" id="IPR016177">
    <property type="entry name" value="DNA-bd_dom_sf"/>
</dbReference>
<dbReference type="GO" id="GO:0003700">
    <property type="term" value="F:DNA-binding transcription factor activity"/>
    <property type="evidence" value="ECO:0007669"/>
    <property type="project" value="InterPro"/>
</dbReference>
<protein>
    <submittedName>
        <fullName evidence="11">AP2/ERF transcription factor ERF5</fullName>
    </submittedName>
</protein>
<dbReference type="EMBL" id="KM453702">
    <property type="protein sequence ID" value="AKL90412.1"/>
    <property type="molecule type" value="mRNA"/>
</dbReference>
<name>A0A0K0NKZ3_CARPA</name>
<accession>A0A0K0NKZ3</accession>
<feature type="region of interest" description="Disordered" evidence="9">
    <location>
        <begin position="72"/>
        <end position="123"/>
    </location>
</feature>
<dbReference type="SUPFAM" id="SSF54171">
    <property type="entry name" value="DNA-binding domain"/>
    <property type="match status" value="1"/>
</dbReference>
<comment type="subcellular location">
    <subcellularLocation>
        <location evidence="1">Nucleus</location>
    </subcellularLocation>
</comment>
<dbReference type="OrthoDB" id="682005at2759"/>
<dbReference type="GO" id="GO:0005634">
    <property type="term" value="C:nucleus"/>
    <property type="evidence" value="ECO:0007669"/>
    <property type="project" value="UniProtKB-SubCell"/>
</dbReference>
<dbReference type="CDD" id="cd00018">
    <property type="entry name" value="AP2"/>
    <property type="match status" value="1"/>
</dbReference>
<dbReference type="FunFam" id="3.30.730.10:FF:000001">
    <property type="entry name" value="Ethylene-responsive transcription factor 2"/>
    <property type="match status" value="1"/>
</dbReference>
<evidence type="ECO:0000259" key="10">
    <source>
        <dbReference type="PROSITE" id="PS51032"/>
    </source>
</evidence>
<dbReference type="PRINTS" id="PR00367">
    <property type="entry name" value="ETHRSPELEMNT"/>
</dbReference>
<feature type="compositionally biased region" description="Pro residues" evidence="9">
    <location>
        <begin position="78"/>
        <end position="92"/>
    </location>
</feature>
<evidence type="ECO:0000313" key="11">
    <source>
        <dbReference type="EMBL" id="AKL90412.1"/>
    </source>
</evidence>
<dbReference type="Pfam" id="PF00847">
    <property type="entry name" value="AP2"/>
    <property type="match status" value="1"/>
</dbReference>
<keyword evidence="4" id="KW-0238">DNA-binding</keyword>
<dbReference type="PIRSF" id="PIRSF038123">
    <property type="entry name" value="PTI6"/>
    <property type="match status" value="1"/>
</dbReference>
<keyword evidence="6" id="KW-0804">Transcription</keyword>
<feature type="domain" description="AP2/ERF" evidence="10">
    <location>
        <begin position="117"/>
        <end position="174"/>
    </location>
</feature>
<dbReference type="InterPro" id="IPR036955">
    <property type="entry name" value="AP2/ERF_dom_sf"/>
</dbReference>
<evidence type="ECO:0000256" key="9">
    <source>
        <dbReference type="SAM" id="MobiDB-lite"/>
    </source>
</evidence>
<proteinExistence type="evidence at transcript level"/>
<dbReference type="KEGG" id="cpap:110823790"/>
<dbReference type="GO" id="GO:0003677">
    <property type="term" value="F:DNA binding"/>
    <property type="evidence" value="ECO:0007669"/>
    <property type="project" value="UniProtKB-KW"/>
</dbReference>
<evidence type="ECO:0000256" key="2">
    <source>
        <dbReference type="ARBA" id="ARBA00022745"/>
    </source>
</evidence>
<evidence type="ECO:0000256" key="5">
    <source>
        <dbReference type="ARBA" id="ARBA00023159"/>
    </source>
</evidence>
<dbReference type="AlphaFoldDB" id="A0A0K0NKZ3"/>
<evidence type="ECO:0000256" key="4">
    <source>
        <dbReference type="ARBA" id="ARBA00023125"/>
    </source>
</evidence>
<dbReference type="InterPro" id="IPR050913">
    <property type="entry name" value="AP2/ERF_ERF"/>
</dbReference>
<evidence type="ECO:0000256" key="3">
    <source>
        <dbReference type="ARBA" id="ARBA00023015"/>
    </source>
</evidence>
<dbReference type="SMART" id="SM00380">
    <property type="entry name" value="AP2"/>
    <property type="match status" value="1"/>
</dbReference>
<dbReference type="PANTHER" id="PTHR31194:SF166">
    <property type="entry name" value="PATHOGENESIS-RELATED GENES TRANSCRIPTIONAL ACTIVATOR PTI6"/>
    <property type="match status" value="1"/>
</dbReference>
<sequence length="263" mass="29215">MVSIQSTLKLSSRVFTTNKLLHDPPADAKVRRRRVQIILTDADATDSSSEDEEERHGFLRRVKRQVQVITFDSSSTPDPHPPRSPTPLPAPTTLPKQKSPRRRPSRVTKSDVSRGQKFRGVRQRPWGKWAAEIRDPAQRKRIWLGTFNTAEEAAAVYDEAALKFKGSDAVTNFPNPSVTELTAVDSQKDGFDSSSTATSSPTSVLRYEEITPFDGLNYCDVDTFGFGIDAALSVPDFMFSGKSFAEEEFGELDVDDFLVDAVA</sequence>
<comment type="similarity">
    <text evidence="8">Belongs to the AP2/ERF transcription factor family. ERF subfamily.</text>
</comment>
<evidence type="ECO:0000256" key="6">
    <source>
        <dbReference type="ARBA" id="ARBA00023163"/>
    </source>
</evidence>
<keyword evidence="2" id="KW-0936">Ethylene signaling pathway</keyword>
<reference evidence="11" key="1">
    <citation type="journal article" date="2015" name="Physiol. Mol. Plant Pathol.">
        <title>Identification of novel ERF transcription factor genes in papaya and analysis of their expression in different tissues and in response to the plant defense inducer benzothiadiazole (BTH).</title>
        <authorList>
            <person name="Vallejo Reyna M.A."/>
            <person name="Santamaria Fernandez J.M."/>
            <person name="Rodriguez Zapata L.C."/>
            <person name="Herrera Valencia V.A."/>
            <person name="Peraza Echeverria S."/>
        </authorList>
    </citation>
    <scope>NUCLEOTIDE SEQUENCE</scope>
</reference>
<keyword evidence="7" id="KW-0539">Nucleus</keyword>
<dbReference type="RefSeq" id="XP_021909959.1">
    <property type="nucleotide sequence ID" value="XM_022054267.1"/>
</dbReference>
<dbReference type="PROSITE" id="PS51032">
    <property type="entry name" value="AP2_ERF"/>
    <property type="match status" value="1"/>
</dbReference>
<evidence type="ECO:0000256" key="8">
    <source>
        <dbReference type="ARBA" id="ARBA00024343"/>
    </source>
</evidence>
<dbReference type="InterPro" id="IPR001471">
    <property type="entry name" value="AP2/ERF_dom"/>
</dbReference>
<dbReference type="GeneID" id="110823790"/>
<keyword evidence="5" id="KW-0010">Activator</keyword>
<evidence type="ECO:0000256" key="1">
    <source>
        <dbReference type="ARBA" id="ARBA00004123"/>
    </source>
</evidence>
<evidence type="ECO:0000256" key="7">
    <source>
        <dbReference type="ARBA" id="ARBA00023242"/>
    </source>
</evidence>